<evidence type="ECO:0000256" key="3">
    <source>
        <dbReference type="ARBA" id="ARBA00023054"/>
    </source>
</evidence>
<proteinExistence type="inferred from homology"/>
<evidence type="ECO:0000256" key="2">
    <source>
        <dbReference type="ARBA" id="ARBA00009840"/>
    </source>
</evidence>
<evidence type="ECO:0000313" key="8">
    <source>
        <dbReference type="Proteomes" id="UP000292459"/>
    </source>
</evidence>
<evidence type="ECO:0000313" key="7">
    <source>
        <dbReference type="EMBL" id="RZM75081.1"/>
    </source>
</evidence>
<dbReference type="EMBL" id="QVFV01000010">
    <property type="protein sequence ID" value="RZM75081.1"/>
    <property type="molecule type" value="Genomic_DNA"/>
</dbReference>
<dbReference type="Proteomes" id="UP000292459">
    <property type="component" value="Unassembled WGS sequence"/>
</dbReference>
<dbReference type="OrthoDB" id="370725at2"/>
<dbReference type="RefSeq" id="WP_044151179.1">
    <property type="nucleotide sequence ID" value="NZ_QVFV01000010.1"/>
</dbReference>
<keyword evidence="3 5" id="KW-0175">Coiled coil</keyword>
<comment type="similarity">
    <text evidence="2">Belongs to the RmuC family.</text>
</comment>
<accession>A0A4Q7E1U4</accession>
<name>A0A4Q7E1U4_9CYAN</name>
<dbReference type="InterPro" id="IPR003798">
    <property type="entry name" value="DNA_recombination_RmuC"/>
</dbReference>
<evidence type="ECO:0000256" key="4">
    <source>
        <dbReference type="ARBA" id="ARBA00023172"/>
    </source>
</evidence>
<dbReference type="PANTHER" id="PTHR30563:SF0">
    <property type="entry name" value="DNA RECOMBINATION PROTEIN RMUC"/>
    <property type="match status" value="1"/>
</dbReference>
<keyword evidence="8" id="KW-1185">Reference proteome</keyword>
<dbReference type="GO" id="GO:0006310">
    <property type="term" value="P:DNA recombination"/>
    <property type="evidence" value="ECO:0007669"/>
    <property type="project" value="UniProtKB-KW"/>
</dbReference>
<comment type="caution">
    <text evidence="7">The sequence shown here is derived from an EMBL/GenBank/DDBJ whole genome shotgun (WGS) entry which is preliminary data.</text>
</comment>
<keyword evidence="4" id="KW-0233">DNA recombination</keyword>
<feature type="coiled-coil region" evidence="5">
    <location>
        <begin position="41"/>
        <end position="148"/>
    </location>
</feature>
<feature type="region of interest" description="Disordered" evidence="6">
    <location>
        <begin position="485"/>
        <end position="510"/>
    </location>
</feature>
<dbReference type="Pfam" id="PF02646">
    <property type="entry name" value="RmuC"/>
    <property type="match status" value="1"/>
</dbReference>
<evidence type="ECO:0000256" key="1">
    <source>
        <dbReference type="ARBA" id="ARBA00003416"/>
    </source>
</evidence>
<organism evidence="7 8">
    <name type="scientific">Leptolyngbya iicbica LK</name>
    <dbReference type="NCBI Taxonomy" id="2294035"/>
    <lineage>
        <taxon>Bacteria</taxon>
        <taxon>Bacillati</taxon>
        <taxon>Cyanobacteriota</taxon>
        <taxon>Cyanophyceae</taxon>
        <taxon>Leptolyngbyales</taxon>
        <taxon>Leptolyngbyaceae</taxon>
        <taxon>Leptolyngbya group</taxon>
        <taxon>Leptolyngbya</taxon>
        <taxon>Leptolyngbya iicbica</taxon>
    </lineage>
</organism>
<evidence type="ECO:0000256" key="6">
    <source>
        <dbReference type="SAM" id="MobiDB-lite"/>
    </source>
</evidence>
<dbReference type="AlphaFoldDB" id="A0A4Q7E1U4"/>
<protein>
    <submittedName>
        <fullName evidence="7">DNA recombination protein RmuC</fullName>
    </submittedName>
</protein>
<dbReference type="PANTHER" id="PTHR30563">
    <property type="entry name" value="DNA RECOMBINATION PROTEIN RMUC"/>
    <property type="match status" value="1"/>
</dbReference>
<evidence type="ECO:0000256" key="5">
    <source>
        <dbReference type="SAM" id="Coils"/>
    </source>
</evidence>
<gene>
    <name evidence="7" type="primary">rmuC</name>
    <name evidence="7" type="ORF">DYY88_22505</name>
</gene>
<comment type="function">
    <text evidence="1">Involved in DNA recombination.</text>
</comment>
<reference evidence="7 8" key="1">
    <citation type="submission" date="2018-11" db="EMBL/GenBank/DDBJ databases">
        <title>Whole genome sequencing of an environmental sample.</title>
        <authorList>
            <person name="Sarangi A.N."/>
            <person name="Singh D."/>
            <person name="Tripathy S."/>
        </authorList>
    </citation>
    <scope>NUCLEOTIDE SEQUENCE [LARGE SCALE GENOMIC DNA]</scope>
    <source>
        <strain evidence="7 8">Lakshadweep</strain>
    </source>
</reference>
<sequence>MQDLLWGLVGLVVGGAIAALWWQTRIQAIRAQAKADVVADRASTYERLQQQDRQIQDLQTRLQDRERQLDAVQRSWQQEATQRATAEAQLEQVVQIKQQLLERETQLQQLQGQYVTARSHLAEVQSRLQQEQALSQEKQALLDQAQQRLGDTFKALSAEALQQNSQSFMQLAETLLAKFQSQAQGDLGQRQAAIAALVSPLHSSLQQVSTHLKELETARTAAYSTLTEQVKSLAVAQTQLQGETANLVKALRSPTVRGRWGEIQLQRVVEMAGMVEYCDFYQQASVETENGRLRPDMVIQLPNQRHIIVDSKAPLQAYLEALEVTDGAAKRDRLQHHARQIRTHLTQLGSKSYWDQFQTVPEFVVLFLPGETFFSAALEQDPGLIEFGVDQRVILATPTTLIALLKAVAYGWRQEKLAENAQQISNLGKEMYDRTQTLITHVAKLRRGLDSSVDAFNKVVGSLESRVLVTARKFKDLGAAAGDELESVETLDKTPRSLAQTISTAPDEDG</sequence>